<dbReference type="PANTHER" id="PTHR32309">
    <property type="entry name" value="TYROSINE-PROTEIN KINASE"/>
    <property type="match status" value="1"/>
</dbReference>
<evidence type="ECO:0000256" key="2">
    <source>
        <dbReference type="SAM" id="Phobius"/>
    </source>
</evidence>
<dbReference type="RefSeq" id="WP_145446309.1">
    <property type="nucleotide sequence ID" value="NZ_CP036280.1"/>
</dbReference>
<feature type="transmembrane region" description="Helical" evidence="2">
    <location>
        <begin position="494"/>
        <end position="517"/>
    </location>
</feature>
<dbReference type="OrthoDB" id="9758283at2"/>
<keyword evidence="2" id="KW-0812">Transmembrane</keyword>
<organism evidence="3 4">
    <name type="scientific">Mucisphaera calidilacus</name>
    <dbReference type="NCBI Taxonomy" id="2527982"/>
    <lineage>
        <taxon>Bacteria</taxon>
        <taxon>Pseudomonadati</taxon>
        <taxon>Planctomycetota</taxon>
        <taxon>Phycisphaerae</taxon>
        <taxon>Phycisphaerales</taxon>
        <taxon>Phycisphaeraceae</taxon>
        <taxon>Mucisphaera</taxon>
    </lineage>
</organism>
<keyword evidence="2" id="KW-1133">Transmembrane helix</keyword>
<protein>
    <submittedName>
        <fullName evidence="3">Uncharacterized protein</fullName>
    </submittedName>
</protein>
<dbReference type="AlphaFoldDB" id="A0A518BYT9"/>
<evidence type="ECO:0000256" key="1">
    <source>
        <dbReference type="SAM" id="MobiDB-lite"/>
    </source>
</evidence>
<feature type="transmembrane region" description="Helical" evidence="2">
    <location>
        <begin position="25"/>
        <end position="43"/>
    </location>
</feature>
<evidence type="ECO:0000313" key="3">
    <source>
        <dbReference type="EMBL" id="QDU72130.1"/>
    </source>
</evidence>
<proteinExistence type="predicted"/>
<evidence type="ECO:0000313" key="4">
    <source>
        <dbReference type="Proteomes" id="UP000320386"/>
    </source>
</evidence>
<accession>A0A518BYT9</accession>
<keyword evidence="4" id="KW-1185">Reference proteome</keyword>
<dbReference type="KEGG" id="mcad:Pan265_19930"/>
<dbReference type="EMBL" id="CP036280">
    <property type="protein sequence ID" value="QDU72130.1"/>
    <property type="molecule type" value="Genomic_DNA"/>
</dbReference>
<feature type="region of interest" description="Disordered" evidence="1">
    <location>
        <begin position="531"/>
        <end position="552"/>
    </location>
</feature>
<keyword evidence="2" id="KW-0472">Membrane</keyword>
<dbReference type="PANTHER" id="PTHR32309:SF31">
    <property type="entry name" value="CAPSULAR EXOPOLYSACCHARIDE FAMILY"/>
    <property type="match status" value="1"/>
</dbReference>
<feature type="transmembrane region" description="Helical" evidence="2">
    <location>
        <begin position="433"/>
        <end position="453"/>
    </location>
</feature>
<reference evidence="3 4" key="1">
    <citation type="submission" date="2019-02" db="EMBL/GenBank/DDBJ databases">
        <title>Deep-cultivation of Planctomycetes and their phenomic and genomic characterization uncovers novel biology.</title>
        <authorList>
            <person name="Wiegand S."/>
            <person name="Jogler M."/>
            <person name="Boedeker C."/>
            <person name="Pinto D."/>
            <person name="Vollmers J."/>
            <person name="Rivas-Marin E."/>
            <person name="Kohn T."/>
            <person name="Peeters S.H."/>
            <person name="Heuer A."/>
            <person name="Rast P."/>
            <person name="Oberbeckmann S."/>
            <person name="Bunk B."/>
            <person name="Jeske O."/>
            <person name="Meyerdierks A."/>
            <person name="Storesund J.E."/>
            <person name="Kallscheuer N."/>
            <person name="Luecker S."/>
            <person name="Lage O.M."/>
            <person name="Pohl T."/>
            <person name="Merkel B.J."/>
            <person name="Hornburger P."/>
            <person name="Mueller R.-W."/>
            <person name="Bruemmer F."/>
            <person name="Labrenz M."/>
            <person name="Spormann A.M."/>
            <person name="Op den Camp H."/>
            <person name="Overmann J."/>
            <person name="Amann R."/>
            <person name="Jetten M.S.M."/>
            <person name="Mascher T."/>
            <person name="Medema M.H."/>
            <person name="Devos D.P."/>
            <person name="Kaster A.-K."/>
            <person name="Ovreas L."/>
            <person name="Rohde M."/>
            <person name="Galperin M.Y."/>
            <person name="Jogler C."/>
        </authorList>
    </citation>
    <scope>NUCLEOTIDE SEQUENCE [LARGE SCALE GENOMIC DNA]</scope>
    <source>
        <strain evidence="3 4">Pan265</strain>
    </source>
</reference>
<name>A0A518BYT9_9BACT</name>
<sequence>MTQPNEQQTAIFEMWSIVSRYRWRFILPCFGVMVAVMLVCLMLPRKYRSESVFEIRTDLVLKEMTARGATDEFQVPRSSVTEELSGEVAIDRLIRKIKPELRELGVVRSSFDLQQFRLNLLRRVTVRWDLASPQLDRVRVSYTGSNPEVTRLVVNNLVSAYIDQTNADMDQRLTESAAFFRREQERGQQTIEAIENRMLRFEIEHAALLPENPLNIQNQLLESRQDLDALIAERETHIGRLDALHAVLDAEPEMLEAVVMGNNPERAEVEAHKRELESQLSTNINIYRMREQHPDVVALKNQIDAAAERIKAIDQQVVTSRNLVQNPRHNEYTLAITRAEGELASVNDRIAAIRISLDALGENSAKLFPARSEYRKLERELAEARGDLSFWEANLRRVDLALAAENGDRGIQLAFVKRAGAAWKPVSPDLTQVLLACLLLGTLSGSLGVYLAYRTETAYHEGQKLASDLGIPLIGTVSEVISRQDRRTRRIRNLILYPTNAVVMAAVLLGLAGVLYLDLEKPHVLSLSGDEAIAQPEPSPSSAVDAVKRERE</sequence>
<dbReference type="InterPro" id="IPR050445">
    <property type="entry name" value="Bact_polysacc_biosynth/exp"/>
</dbReference>
<dbReference type="Proteomes" id="UP000320386">
    <property type="component" value="Chromosome"/>
</dbReference>
<gene>
    <name evidence="3" type="ORF">Pan265_19930</name>
</gene>